<dbReference type="OrthoDB" id="9777975at2"/>
<dbReference type="InterPro" id="IPR029058">
    <property type="entry name" value="AB_hydrolase_fold"/>
</dbReference>
<dbReference type="SUPFAM" id="SSF53474">
    <property type="entry name" value="alpha/beta-Hydrolases"/>
    <property type="match status" value="1"/>
</dbReference>
<dbReference type="InterPro" id="IPR050300">
    <property type="entry name" value="GDXG_lipolytic_enzyme"/>
</dbReference>
<dbReference type="EMBL" id="AMSG01000001">
    <property type="protein sequence ID" value="EKF56728.1"/>
    <property type="molecule type" value="Genomic_DNA"/>
</dbReference>
<dbReference type="eggNOG" id="COG0657">
    <property type="taxonomic scope" value="Bacteria"/>
</dbReference>
<accession>K2P6W7</accession>
<reference evidence="4 5" key="1">
    <citation type="journal article" date="2012" name="J. Bacteriol.">
        <title>Genome Sequence of Galbibacter marinum Type Strain ck-I2-15.</title>
        <authorList>
            <person name="Lai Q."/>
            <person name="Li C."/>
            <person name="Shao Z."/>
        </authorList>
    </citation>
    <scope>NUCLEOTIDE SEQUENCE [LARGE SCALE GENOMIC DNA]</scope>
    <source>
        <strain evidence="5">ck-I2-15</strain>
    </source>
</reference>
<dbReference type="Proteomes" id="UP000007364">
    <property type="component" value="Unassembled WGS sequence"/>
</dbReference>
<dbReference type="Gene3D" id="3.40.50.1820">
    <property type="entry name" value="alpha/beta hydrolase"/>
    <property type="match status" value="1"/>
</dbReference>
<feature type="signal peptide" evidence="2">
    <location>
        <begin position="1"/>
        <end position="18"/>
    </location>
</feature>
<dbReference type="RefSeq" id="WP_008990057.1">
    <property type="nucleotide sequence ID" value="NZ_AMSG01000001.1"/>
</dbReference>
<dbReference type="Pfam" id="PF20434">
    <property type="entry name" value="BD-FAE"/>
    <property type="match status" value="1"/>
</dbReference>
<keyword evidence="1" id="KW-0378">Hydrolase</keyword>
<evidence type="ECO:0000313" key="5">
    <source>
        <dbReference type="Proteomes" id="UP000007364"/>
    </source>
</evidence>
<name>K2P6W7_9FLAO</name>
<protein>
    <submittedName>
        <fullName evidence="4">Lipase</fullName>
    </submittedName>
</protein>
<organism evidence="4 5">
    <name type="scientific">Galbibacter marinus</name>
    <dbReference type="NCBI Taxonomy" id="555500"/>
    <lineage>
        <taxon>Bacteria</taxon>
        <taxon>Pseudomonadati</taxon>
        <taxon>Bacteroidota</taxon>
        <taxon>Flavobacteriia</taxon>
        <taxon>Flavobacteriales</taxon>
        <taxon>Flavobacteriaceae</taxon>
        <taxon>Galbibacter</taxon>
    </lineage>
</organism>
<dbReference type="STRING" id="555500.I215_00900"/>
<feature type="domain" description="BD-FAE-like" evidence="3">
    <location>
        <begin position="44"/>
        <end position="275"/>
    </location>
</feature>
<gene>
    <name evidence="4" type="ORF">I215_00900</name>
</gene>
<feature type="chain" id="PRO_5003862566" evidence="2">
    <location>
        <begin position="19"/>
        <end position="340"/>
    </location>
</feature>
<dbReference type="GO" id="GO:0016787">
    <property type="term" value="F:hydrolase activity"/>
    <property type="evidence" value="ECO:0007669"/>
    <property type="project" value="UniProtKB-KW"/>
</dbReference>
<evidence type="ECO:0000259" key="3">
    <source>
        <dbReference type="Pfam" id="PF20434"/>
    </source>
</evidence>
<dbReference type="InterPro" id="IPR049492">
    <property type="entry name" value="BD-FAE-like_dom"/>
</dbReference>
<keyword evidence="2" id="KW-0732">Signal</keyword>
<evidence type="ECO:0000256" key="2">
    <source>
        <dbReference type="SAM" id="SignalP"/>
    </source>
</evidence>
<keyword evidence="5" id="KW-1185">Reference proteome</keyword>
<sequence length="340" mass="37844">MRKLLYLFVFCLPLISFGQNNIPENYTLHSDVLWAEPKGYSLTMDIYSPNSQQESYPVLIIYHGGGWLINDKSIMDQMSQYIASNSNYVVCNVDYRLLTANDNTTTMNEIIQDAMGAVLWVKDHIAKYKGNPDQIAVTGDSAGGQLAAMVVNAAQNLSANSFDSDPIGFTPTYIPEGKTIDQLIENNTLEVQAAVLSYPAVDIYATAMGGFEKESNFFWQMGGAKARSIFGGDINPTSNPEYYKLSSPIYTIPKANERKLPPQFCHVGTEDQTTTPSSIKSYVDALKEHGQQVEYWEYQGRNHAYLDSGSNEFLGNTFGEDAITPIKKIIAFLDGVFYEK</sequence>
<comment type="caution">
    <text evidence="4">The sequence shown here is derived from an EMBL/GenBank/DDBJ whole genome shotgun (WGS) entry which is preliminary data.</text>
</comment>
<evidence type="ECO:0000256" key="1">
    <source>
        <dbReference type="ARBA" id="ARBA00022801"/>
    </source>
</evidence>
<dbReference type="PANTHER" id="PTHR48081">
    <property type="entry name" value="AB HYDROLASE SUPERFAMILY PROTEIN C4A8.06C"/>
    <property type="match status" value="1"/>
</dbReference>
<dbReference type="AlphaFoldDB" id="K2P6W7"/>
<evidence type="ECO:0000313" key="4">
    <source>
        <dbReference type="EMBL" id="EKF56728.1"/>
    </source>
</evidence>
<proteinExistence type="predicted"/>